<dbReference type="InterPro" id="IPR005639">
    <property type="entry name" value="Pest_crys_dom_I"/>
</dbReference>
<comment type="caution">
    <text evidence="6">The sequence shown here is derived from an EMBL/GenBank/DDBJ whole genome shotgun (WGS) entry which is preliminary data.</text>
</comment>
<evidence type="ECO:0000256" key="1">
    <source>
        <dbReference type="ARBA" id="ARBA00007819"/>
    </source>
</evidence>
<dbReference type="EMBL" id="JACSQS010000020">
    <property type="protein sequence ID" value="MBD7955608.1"/>
    <property type="molecule type" value="Genomic_DNA"/>
</dbReference>
<organism evidence="6 7">
    <name type="scientific">Stenotrophomonas lacuserhaii</name>
    <dbReference type="NCBI Taxonomy" id="2760084"/>
    <lineage>
        <taxon>Bacteria</taxon>
        <taxon>Pseudomonadati</taxon>
        <taxon>Pseudomonadota</taxon>
        <taxon>Gammaproteobacteria</taxon>
        <taxon>Lysobacterales</taxon>
        <taxon>Lysobacteraceae</taxon>
        <taxon>Stenotrophomonas</taxon>
    </lineage>
</organism>
<keyword evidence="2" id="KW-0800">Toxin</keyword>
<evidence type="ECO:0000256" key="3">
    <source>
        <dbReference type="ARBA" id="ARBA00022969"/>
    </source>
</evidence>
<dbReference type="GO" id="GO:0090729">
    <property type="term" value="F:toxin activity"/>
    <property type="evidence" value="ECO:0007669"/>
    <property type="project" value="UniProtKB-KW"/>
</dbReference>
<name>A0A8X8FY58_9GAMM</name>
<keyword evidence="3" id="KW-0749">Sporulation</keyword>
<reference evidence="6 7" key="1">
    <citation type="submission" date="2020-08" db="EMBL/GenBank/DDBJ databases">
        <title>A Genomic Blueprint of the Chicken Gut Microbiome.</title>
        <authorList>
            <person name="Gilroy R."/>
            <person name="Ravi A."/>
            <person name="Getino M."/>
            <person name="Pursley I."/>
            <person name="Horton D.L."/>
            <person name="Alikhan N.-F."/>
            <person name="Baker D."/>
            <person name="Gharbi K."/>
            <person name="Hall N."/>
            <person name="Watson M."/>
            <person name="Adriaenssens E.M."/>
            <person name="Foster-Nyarko E."/>
            <person name="Jarju S."/>
            <person name="Secka A."/>
            <person name="Antonio M."/>
            <person name="Oren A."/>
            <person name="Chaudhuri R."/>
            <person name="La Ragione R.M."/>
            <person name="Hildebrand F."/>
            <person name="Pallen M.J."/>
        </authorList>
    </citation>
    <scope>NUCLEOTIDE SEQUENCE [LARGE SCALE GENOMIC DNA]</scope>
    <source>
        <strain evidence="6 7">Sa5BUN4</strain>
    </source>
</reference>
<evidence type="ECO:0000259" key="5">
    <source>
        <dbReference type="Pfam" id="PF03945"/>
    </source>
</evidence>
<dbReference type="Proteomes" id="UP000636938">
    <property type="component" value="Unassembled WGS sequence"/>
</dbReference>
<protein>
    <recommendedName>
        <fullName evidence="5">Pesticidal crystal protein domain-containing protein</fullName>
    </recommendedName>
</protein>
<dbReference type="SUPFAM" id="SSF56849">
    <property type="entry name" value="delta-Endotoxin (insectocide), N-terminal domain"/>
    <property type="match status" value="1"/>
</dbReference>
<feature type="domain" description="Pesticidal crystal protein" evidence="5">
    <location>
        <begin position="111"/>
        <end position="241"/>
    </location>
</feature>
<dbReference type="GO" id="GO:0001907">
    <property type="term" value="P:symbiont-mediated killing of host cell"/>
    <property type="evidence" value="ECO:0007669"/>
    <property type="project" value="InterPro"/>
</dbReference>
<keyword evidence="7" id="KW-1185">Reference proteome</keyword>
<evidence type="ECO:0000256" key="2">
    <source>
        <dbReference type="ARBA" id="ARBA00022656"/>
    </source>
</evidence>
<sequence>MKLHDFPTTDTAQAVPRDPVRRRLMAAAALGCTSLAAGSLQASPTRQTTLQIDSRLPTITAPNEPTGELYDLMRASTLGALNQTPVVGGLLSYVGALFLPKQGEKPEVMWREYTDKRISETVFNLVKADLEGLTSVSRSYRDAVTAQDRRTIHSQSIASNAQFSTLIPRFQLQAERIELLPLFVVAATLHLALLRDIALTGLEIDFNAESVQNYKNELTNRIEAYTRHVDDTVEAAIAKARGDNPNDGTPARRNQPLSAMLAEKARLQLEAIDQRDTWFAFDATKYPDKKRVTLLREIFSPIAGWWDLDSRAPDEIPDWKTPGTRINRMEFWVRAQWNTRWLSAVKLYYDQTDETLQTGEIIGDRRDFVINETWIKHVETSYTAGVAQIGLTTNRGGFVAVGRELQGNESKVSSGYARHRLQSIRSVGKGRASGAAHDAISGLVYGFGLEQPSVMRIHPETDARIVPVIAPHLIDWIRRPVD</sequence>
<evidence type="ECO:0000256" key="4">
    <source>
        <dbReference type="ARBA" id="ARBA00023026"/>
    </source>
</evidence>
<proteinExistence type="inferred from homology"/>
<gene>
    <name evidence="6" type="ORF">H9654_15515</name>
</gene>
<dbReference type="InterPro" id="IPR036716">
    <property type="entry name" value="Pest_crys_N_sf"/>
</dbReference>
<dbReference type="PANTHER" id="PTHR37003">
    <property type="entry name" value="ENDOTOXIN_N DOMAIN-CONTAINING PROTEIN-RELATED"/>
    <property type="match status" value="1"/>
</dbReference>
<dbReference type="AlphaFoldDB" id="A0A8X8FY58"/>
<evidence type="ECO:0000313" key="7">
    <source>
        <dbReference type="Proteomes" id="UP000636938"/>
    </source>
</evidence>
<dbReference type="PANTHER" id="PTHR37003:SF2">
    <property type="entry name" value="PESTICIDAL CRYSTAL PROTEIN N-TERMINAL DOMAIN-CONTAINING PROTEIN"/>
    <property type="match status" value="1"/>
</dbReference>
<dbReference type="Pfam" id="PF03945">
    <property type="entry name" value="Endotoxin_N"/>
    <property type="match status" value="1"/>
</dbReference>
<dbReference type="GO" id="GO:0030435">
    <property type="term" value="P:sporulation resulting in formation of a cellular spore"/>
    <property type="evidence" value="ECO:0007669"/>
    <property type="project" value="UniProtKB-KW"/>
</dbReference>
<accession>A0A8X8FY58</accession>
<dbReference type="InterPro" id="IPR038979">
    <property type="entry name" value="Pest_crys"/>
</dbReference>
<keyword evidence="4" id="KW-0843">Virulence</keyword>
<evidence type="ECO:0000313" key="6">
    <source>
        <dbReference type="EMBL" id="MBD7955608.1"/>
    </source>
</evidence>
<dbReference type="RefSeq" id="WP_191771694.1">
    <property type="nucleotide sequence ID" value="NZ_JACSQS010000020.1"/>
</dbReference>
<comment type="similarity">
    <text evidence="1">Belongs to the delta endotoxin family.</text>
</comment>
<dbReference type="Gene3D" id="1.20.190.10">
    <property type="entry name" value="Pesticidal crystal protein, N-terminal domain"/>
    <property type="match status" value="1"/>
</dbReference>